<dbReference type="SUPFAM" id="SSF50998">
    <property type="entry name" value="Quinoprotein alcohol dehydrogenase-like"/>
    <property type="match status" value="1"/>
</dbReference>
<dbReference type="GO" id="GO:0000209">
    <property type="term" value="P:protein polyubiquitination"/>
    <property type="evidence" value="ECO:0007669"/>
    <property type="project" value="TreeGrafter"/>
</dbReference>
<feature type="repeat" description="WD" evidence="4">
    <location>
        <begin position="304"/>
        <end position="345"/>
    </location>
</feature>
<dbReference type="PANTHER" id="PTHR15622">
    <property type="entry name" value="WD40 REPEAT PROTEIN"/>
    <property type="match status" value="1"/>
</dbReference>
<dbReference type="InterPro" id="IPR015943">
    <property type="entry name" value="WD40/YVTN_repeat-like_dom_sf"/>
</dbReference>
<dbReference type="InterPro" id="IPR020472">
    <property type="entry name" value="WD40_PAC1"/>
</dbReference>
<gene>
    <name evidence="5" type="ORF">KAF25_008791</name>
</gene>
<comment type="caution">
    <text evidence="5">The sequence shown here is derived from an EMBL/GenBank/DDBJ whole genome shotgun (WGS) entry which is preliminary data.</text>
</comment>
<keyword evidence="3" id="KW-0833">Ubl conjugation pathway</keyword>
<dbReference type="SMART" id="SM00320">
    <property type="entry name" value="WD40"/>
    <property type="match status" value="13"/>
</dbReference>
<organism evidence="5 6">
    <name type="scientific">Fusarium avenaceum</name>
    <dbReference type="NCBI Taxonomy" id="40199"/>
    <lineage>
        <taxon>Eukaryota</taxon>
        <taxon>Fungi</taxon>
        <taxon>Dikarya</taxon>
        <taxon>Ascomycota</taxon>
        <taxon>Pezizomycotina</taxon>
        <taxon>Sordariomycetes</taxon>
        <taxon>Hypocreomycetidae</taxon>
        <taxon>Hypocreales</taxon>
        <taxon>Nectriaceae</taxon>
        <taxon>Fusarium</taxon>
        <taxon>Fusarium tricinctum species complex</taxon>
    </lineage>
</organism>
<dbReference type="InterPro" id="IPR011047">
    <property type="entry name" value="Quinoprotein_ADH-like_sf"/>
</dbReference>
<evidence type="ECO:0000256" key="1">
    <source>
        <dbReference type="ARBA" id="ARBA00022574"/>
    </source>
</evidence>
<feature type="repeat" description="WD" evidence="4">
    <location>
        <begin position="429"/>
        <end position="470"/>
    </location>
</feature>
<feature type="repeat" description="WD" evidence="4">
    <location>
        <begin position="394"/>
        <end position="428"/>
    </location>
</feature>
<reference evidence="5" key="1">
    <citation type="submission" date="2021-04" db="EMBL/GenBank/DDBJ databases">
        <title>Draft genome of Fusarium avenaceum strain F156N33, isolated from an atmospheric sample in Virginia.</title>
        <authorList>
            <person name="Yang S."/>
            <person name="Vinatzer B.A."/>
            <person name="Coleman J."/>
        </authorList>
    </citation>
    <scope>NUCLEOTIDE SEQUENCE</scope>
    <source>
        <strain evidence="5">F156N33</strain>
    </source>
</reference>
<dbReference type="Proteomes" id="UP000782241">
    <property type="component" value="Unassembled WGS sequence"/>
</dbReference>
<dbReference type="AlphaFoldDB" id="A0A9P7H8P6"/>
<dbReference type="PROSITE" id="PS50294">
    <property type="entry name" value="WD_REPEATS_REGION"/>
    <property type="match status" value="7"/>
</dbReference>
<keyword evidence="2" id="KW-0677">Repeat</keyword>
<dbReference type="Gene3D" id="2.130.10.10">
    <property type="entry name" value="YVTN repeat-like/Quinoprotein amine dehydrogenase"/>
    <property type="match status" value="4"/>
</dbReference>
<dbReference type="PANTHER" id="PTHR15622:SF2">
    <property type="entry name" value="U4_U6 SMALL NUCLEAR RIBONUCLEOPROTEIN PRP4"/>
    <property type="match status" value="1"/>
</dbReference>
<evidence type="ECO:0000256" key="4">
    <source>
        <dbReference type="PROSITE-ProRule" id="PRU00221"/>
    </source>
</evidence>
<dbReference type="Pfam" id="PF00400">
    <property type="entry name" value="WD40"/>
    <property type="match status" value="9"/>
</dbReference>
<dbReference type="PROSITE" id="PS50082">
    <property type="entry name" value="WD_REPEATS_2"/>
    <property type="match status" value="9"/>
</dbReference>
<proteinExistence type="predicted"/>
<evidence type="ECO:0000313" key="6">
    <source>
        <dbReference type="Proteomes" id="UP000782241"/>
    </source>
</evidence>
<dbReference type="EMBL" id="JAGPUO010000002">
    <property type="protein sequence ID" value="KAG5665057.1"/>
    <property type="molecule type" value="Genomic_DNA"/>
</dbReference>
<evidence type="ECO:0000256" key="2">
    <source>
        <dbReference type="ARBA" id="ARBA00022737"/>
    </source>
</evidence>
<evidence type="ECO:0000313" key="5">
    <source>
        <dbReference type="EMBL" id="KAG5665057.1"/>
    </source>
</evidence>
<name>A0A9P7H8P6_9HYPO</name>
<dbReference type="CDD" id="cd00200">
    <property type="entry name" value="WD40"/>
    <property type="match status" value="2"/>
</dbReference>
<feature type="repeat" description="WD" evidence="4">
    <location>
        <begin position="172"/>
        <end position="213"/>
    </location>
</feature>
<keyword evidence="6" id="KW-1185">Reference proteome</keyword>
<dbReference type="InterPro" id="IPR001680">
    <property type="entry name" value="WD40_rpt"/>
</dbReference>
<dbReference type="PRINTS" id="PR00320">
    <property type="entry name" value="GPROTEINBRPT"/>
</dbReference>
<protein>
    <submittedName>
        <fullName evidence="5">Uncharacterized protein</fullName>
    </submittedName>
</protein>
<dbReference type="InterPro" id="IPR051983">
    <property type="entry name" value="WSB_SOCS-box_domain"/>
</dbReference>
<sequence>MKSHLRPNMCSLRSPGTPRSTVKIQKINSSISEELKYSCRFWASHIEQAGWVDSYEETILQFLNGHFLHWVEVLALIGRASDSISTVETLQRLSMDSTSGSKALSEFLQDAQQLLRNYISIIDGYPLQLYSSVLIFAPQQSVVANSFNHEIVEWIPLQPERETAWSDCRQIMEGHQEAVTAAVFSTDSSLIASASDDSTVRIWRVSDGTCIHKLVGHKETVYSVAFFPSGDMVVSGSPDKTVKLWSIEDGKCLHTLKGHNSAIREVAVSPDSSLIAFASYIDDFDGSGKVWIRSVDKRHYLHELQGHWGAVYSVAFSPDSTLLAAGTEDGVIRIWQIEDCKCLYTLKGHEEPVYSVDFAPDTVHIASSSSDGTTRVWHFAEETCVQEYDSGTFMTSISVSTDSTLVATASSTREIEIWNVDTGSCDYRLHGHVDSISSVSFSPDSKLLVSASGDSSVRTWSLSDQSACLRPEKAQSSVDAIEMSPDFSILASAAIDGSIKFWNTADGKFICNLKVEDQNYLHITELNFSHDGRLLLSVAFSGEAWLWDVEERACVHDFTVYDWGFCAATFPRDSKDLIIGCEDGVVRRFEVSTDIIKDLPGHEGMIEVVSISPDTMLVASGDSMGVVRLWELNHNLCVNELTGHSKGITSIAFSPGSLQLATASLDKTVRLWSIDHGTCMRLLTVGDKVNSLTFSPNTLILAAVAANEIMQLWNTGDGDLLKRYKFPRVGTCDIKFDSEGKTIFCEAGAISIEQSSSIDERSCSSLETVTAGFAISRDTQWITWRGDKVLWLPVSGE</sequence>
<dbReference type="InterPro" id="IPR036322">
    <property type="entry name" value="WD40_repeat_dom_sf"/>
</dbReference>
<feature type="repeat" description="WD" evidence="4">
    <location>
        <begin position="346"/>
        <end position="387"/>
    </location>
</feature>
<feature type="repeat" description="WD" evidence="4">
    <location>
        <begin position="641"/>
        <end position="682"/>
    </location>
</feature>
<feature type="repeat" description="WD" evidence="4">
    <location>
        <begin position="471"/>
        <end position="512"/>
    </location>
</feature>
<dbReference type="SUPFAM" id="SSF50978">
    <property type="entry name" value="WD40 repeat-like"/>
    <property type="match status" value="1"/>
</dbReference>
<feature type="repeat" description="WD" evidence="4">
    <location>
        <begin position="599"/>
        <end position="640"/>
    </location>
</feature>
<evidence type="ECO:0000256" key="3">
    <source>
        <dbReference type="ARBA" id="ARBA00022786"/>
    </source>
</evidence>
<keyword evidence="1 4" id="KW-0853">WD repeat</keyword>
<feature type="repeat" description="WD" evidence="4">
    <location>
        <begin position="214"/>
        <end position="255"/>
    </location>
</feature>
<accession>A0A9P7H8P6</accession>